<dbReference type="AlphaFoldDB" id="A0A0F9QC70"/>
<protein>
    <submittedName>
        <fullName evidence="1">Uncharacterized protein</fullName>
    </submittedName>
</protein>
<organism evidence="1">
    <name type="scientific">marine sediment metagenome</name>
    <dbReference type="NCBI Taxonomy" id="412755"/>
    <lineage>
        <taxon>unclassified sequences</taxon>
        <taxon>metagenomes</taxon>
        <taxon>ecological metagenomes</taxon>
    </lineage>
</organism>
<name>A0A0F9QC70_9ZZZZ</name>
<dbReference type="EMBL" id="LAZR01005096">
    <property type="protein sequence ID" value="KKN02878.1"/>
    <property type="molecule type" value="Genomic_DNA"/>
</dbReference>
<gene>
    <name evidence="1" type="ORF">LCGC14_1113190</name>
</gene>
<comment type="caution">
    <text evidence="1">The sequence shown here is derived from an EMBL/GenBank/DDBJ whole genome shotgun (WGS) entry which is preliminary data.</text>
</comment>
<proteinExistence type="predicted"/>
<feature type="non-terminal residue" evidence="1">
    <location>
        <position position="33"/>
    </location>
</feature>
<sequence>MKKTREDMFENLEFFLGKNILVTGFSGFIGNEL</sequence>
<reference evidence="1" key="1">
    <citation type="journal article" date="2015" name="Nature">
        <title>Complex archaea that bridge the gap between prokaryotes and eukaryotes.</title>
        <authorList>
            <person name="Spang A."/>
            <person name="Saw J.H."/>
            <person name="Jorgensen S.L."/>
            <person name="Zaremba-Niedzwiedzka K."/>
            <person name="Martijn J."/>
            <person name="Lind A.E."/>
            <person name="van Eijk R."/>
            <person name="Schleper C."/>
            <person name="Guy L."/>
            <person name="Ettema T.J."/>
        </authorList>
    </citation>
    <scope>NUCLEOTIDE SEQUENCE</scope>
</reference>
<evidence type="ECO:0000313" key="1">
    <source>
        <dbReference type="EMBL" id="KKN02878.1"/>
    </source>
</evidence>
<accession>A0A0F9QC70</accession>